<organism evidence="2 3">
    <name type="scientific">Galerina marginata (strain CBS 339.88)</name>
    <dbReference type="NCBI Taxonomy" id="685588"/>
    <lineage>
        <taxon>Eukaryota</taxon>
        <taxon>Fungi</taxon>
        <taxon>Dikarya</taxon>
        <taxon>Basidiomycota</taxon>
        <taxon>Agaricomycotina</taxon>
        <taxon>Agaricomycetes</taxon>
        <taxon>Agaricomycetidae</taxon>
        <taxon>Agaricales</taxon>
        <taxon>Agaricineae</taxon>
        <taxon>Strophariaceae</taxon>
        <taxon>Galerina</taxon>
    </lineage>
</organism>
<gene>
    <name evidence="2" type="ORF">GALMADRAFT_205499</name>
</gene>
<sequence>MSGIADFMIAYLEMALGYSSDSRCPRYNPISNVGSYLRMPNVLSFTFCLAHETTSHVAALDENAMALAVAVVMDEKKTQLDDSRVDMITQTKELEESLRVKGDWRRGGEWGGSRVKESNHTATRRRRDPNNLDFPKREQIAAIRRHLSNGPTSNCQIKHSMIEIAIGRFQQNF</sequence>
<dbReference type="HOGENOM" id="CLU_1547690_0_0_1"/>
<evidence type="ECO:0000313" key="2">
    <source>
        <dbReference type="EMBL" id="KDR83548.1"/>
    </source>
</evidence>
<evidence type="ECO:0000313" key="3">
    <source>
        <dbReference type="Proteomes" id="UP000027222"/>
    </source>
</evidence>
<keyword evidence="3" id="KW-1185">Reference proteome</keyword>
<reference evidence="3" key="1">
    <citation type="journal article" date="2014" name="Proc. Natl. Acad. Sci. U.S.A.">
        <title>Extensive sampling of basidiomycete genomes demonstrates inadequacy of the white-rot/brown-rot paradigm for wood decay fungi.</title>
        <authorList>
            <person name="Riley R."/>
            <person name="Salamov A.A."/>
            <person name="Brown D.W."/>
            <person name="Nagy L.G."/>
            <person name="Floudas D."/>
            <person name="Held B.W."/>
            <person name="Levasseur A."/>
            <person name="Lombard V."/>
            <person name="Morin E."/>
            <person name="Otillar R."/>
            <person name="Lindquist E.A."/>
            <person name="Sun H."/>
            <person name="LaButti K.M."/>
            <person name="Schmutz J."/>
            <person name="Jabbour D."/>
            <person name="Luo H."/>
            <person name="Baker S.E."/>
            <person name="Pisabarro A.G."/>
            <person name="Walton J.D."/>
            <person name="Blanchette R.A."/>
            <person name="Henrissat B."/>
            <person name="Martin F."/>
            <person name="Cullen D."/>
            <person name="Hibbett D.S."/>
            <person name="Grigoriev I.V."/>
        </authorList>
    </citation>
    <scope>NUCLEOTIDE SEQUENCE [LARGE SCALE GENOMIC DNA]</scope>
    <source>
        <strain evidence="3">CBS 339.88</strain>
    </source>
</reference>
<dbReference type="Proteomes" id="UP000027222">
    <property type="component" value="Unassembled WGS sequence"/>
</dbReference>
<name>A0A067TX07_GALM3</name>
<dbReference type="EMBL" id="KL142368">
    <property type="protein sequence ID" value="KDR83548.1"/>
    <property type="molecule type" value="Genomic_DNA"/>
</dbReference>
<proteinExistence type="predicted"/>
<protein>
    <submittedName>
        <fullName evidence="2">Uncharacterized protein</fullName>
    </submittedName>
</protein>
<feature type="compositionally biased region" description="Basic and acidic residues" evidence="1">
    <location>
        <begin position="109"/>
        <end position="119"/>
    </location>
</feature>
<dbReference type="AlphaFoldDB" id="A0A067TX07"/>
<accession>A0A067TX07</accession>
<feature type="region of interest" description="Disordered" evidence="1">
    <location>
        <begin position="109"/>
        <end position="135"/>
    </location>
</feature>
<evidence type="ECO:0000256" key="1">
    <source>
        <dbReference type="SAM" id="MobiDB-lite"/>
    </source>
</evidence>